<protein>
    <submittedName>
        <fullName evidence="2">Phage-related protein</fullName>
    </submittedName>
</protein>
<name>A0A927RK14_9ACTN</name>
<keyword evidence="1" id="KW-1133">Transmembrane helix</keyword>
<dbReference type="Proteomes" id="UP000638648">
    <property type="component" value="Unassembled WGS sequence"/>
</dbReference>
<gene>
    <name evidence="2" type="ORF">HEB94_003091</name>
</gene>
<feature type="transmembrane region" description="Helical" evidence="1">
    <location>
        <begin position="333"/>
        <end position="352"/>
    </location>
</feature>
<evidence type="ECO:0000313" key="2">
    <source>
        <dbReference type="EMBL" id="MBE1606243.1"/>
    </source>
</evidence>
<proteinExistence type="predicted"/>
<evidence type="ECO:0000313" key="3">
    <source>
        <dbReference type="Proteomes" id="UP000638648"/>
    </source>
</evidence>
<accession>A0A927RK14</accession>
<evidence type="ECO:0000256" key="1">
    <source>
        <dbReference type="SAM" id="Phobius"/>
    </source>
</evidence>
<feature type="transmembrane region" description="Helical" evidence="1">
    <location>
        <begin position="437"/>
        <end position="457"/>
    </location>
</feature>
<comment type="caution">
    <text evidence="2">The sequence shown here is derived from an EMBL/GenBank/DDBJ whole genome shotgun (WGS) entry which is preliminary data.</text>
</comment>
<feature type="transmembrane region" description="Helical" evidence="1">
    <location>
        <begin position="372"/>
        <end position="394"/>
    </location>
</feature>
<dbReference type="EMBL" id="JADBEM010000001">
    <property type="protein sequence ID" value="MBE1606243.1"/>
    <property type="molecule type" value="Genomic_DNA"/>
</dbReference>
<dbReference type="RefSeq" id="WP_192750405.1">
    <property type="nucleotide sequence ID" value="NZ_BAABJL010000011.1"/>
</dbReference>
<dbReference type="AlphaFoldDB" id="A0A927RK14"/>
<feature type="transmembrane region" description="Helical" evidence="1">
    <location>
        <begin position="293"/>
        <end position="321"/>
    </location>
</feature>
<sequence length="680" mass="69494">MSNVGYATLQIIPSAKGFQSALTKETAVPMAASGKAGGQAFGGGLLTMAKGFAGPIAAAFAGQAVFNFLKDSVSGASDLNETVSKTKVVFGDAADEVLNYAKTANTSLGQTQQSALDGASTFGVFGKAAGLTGKDLAGFSTGLTGLSGDLASFYNTSPEDAITAIGAALRGESEPIRQYGVLLDDASLRQQALAMGLIATTKTALTPQQRVLAAQALIMKQTAVAQGDFARTSGGLANQQRILSAQFSDLKTKLGAALLPVVTSAITLFNKWLPSLQSAAGALGGILGPALKTAGAVLSGFVAAISGSQGTTVGVFGVIGGATRTLRDVFGQLASFVTGGLLPSVVSLVKYIGSSLAPIFQSVWSILQGQVLPIIASLASFFVGTLLPAILGIYQAIAQRLKPVFDTLVATYRKNVLPALEQVLAKFREWQPTIQRVISVVVQVTGFVLKLAAAILGKVLPPLIKFAGFLLVNVVGAIVTVIGWVVKIIGKVIDFGSTVVGAVGKVGQFVSGLKAKFGEAVSFVGGVPGKVKKSLGNLGSLLLSAGKDIIRGLIAGMGDMIGAVEDKVSGIVDGIKSKITGALKIHSPSRVMMGYGQNISEGLAIGIQQAAPKVNKAAAALTAFSETSTGGLSIADAKRAGGFLGGDTYVFNGRNLDINEQTIAPVIHGARVRTRVGRPR</sequence>
<keyword evidence="3" id="KW-1185">Reference proteome</keyword>
<reference evidence="2" key="1">
    <citation type="submission" date="2020-10" db="EMBL/GenBank/DDBJ databases">
        <title>Sequencing the genomes of 1000 actinobacteria strains.</title>
        <authorList>
            <person name="Klenk H.-P."/>
        </authorList>
    </citation>
    <scope>NUCLEOTIDE SEQUENCE</scope>
    <source>
        <strain evidence="2">DSM 45354</strain>
    </source>
</reference>
<feature type="transmembrane region" description="Helical" evidence="1">
    <location>
        <begin position="463"/>
        <end position="486"/>
    </location>
</feature>
<organism evidence="2 3">
    <name type="scientific">Actinopolymorpha pittospori</name>
    <dbReference type="NCBI Taxonomy" id="648752"/>
    <lineage>
        <taxon>Bacteria</taxon>
        <taxon>Bacillati</taxon>
        <taxon>Actinomycetota</taxon>
        <taxon>Actinomycetes</taxon>
        <taxon>Propionibacteriales</taxon>
        <taxon>Actinopolymorphaceae</taxon>
        <taxon>Actinopolymorpha</taxon>
    </lineage>
</organism>
<keyword evidence="1" id="KW-0812">Transmembrane</keyword>
<keyword evidence="1" id="KW-0472">Membrane</keyword>